<evidence type="ECO:0000313" key="10">
    <source>
        <dbReference type="EMBL" id="CAC5394329.1"/>
    </source>
</evidence>
<dbReference type="AlphaFoldDB" id="A0A6J8CGD0"/>
<dbReference type="InterPro" id="IPR043597">
    <property type="entry name" value="TPH_dom"/>
</dbReference>
<feature type="coiled-coil region" evidence="7">
    <location>
        <begin position="172"/>
        <end position="328"/>
    </location>
</feature>
<dbReference type="OrthoDB" id="6431598at2759"/>
<feature type="compositionally biased region" description="Basic and acidic residues" evidence="8">
    <location>
        <begin position="427"/>
        <end position="472"/>
    </location>
</feature>
<dbReference type="Proteomes" id="UP000507470">
    <property type="component" value="Unassembled WGS sequence"/>
</dbReference>
<dbReference type="PANTHER" id="PTHR31183">
    <property type="entry name" value="TRICHOPLEIN KERATIN FILAMENT-BINDING PROTEIN FAMILY MEMBER"/>
    <property type="match status" value="1"/>
</dbReference>
<dbReference type="InterPro" id="IPR043596">
    <property type="entry name" value="CFAP53/TCHP"/>
</dbReference>
<proteinExistence type="inferred from homology"/>
<evidence type="ECO:0000256" key="6">
    <source>
        <dbReference type="ARBA" id="ARBA00023212"/>
    </source>
</evidence>
<keyword evidence="6" id="KW-0206">Cytoskeleton</keyword>
<protein>
    <recommendedName>
        <fullName evidence="3">Trichoplein keratin filament-binding protein</fullName>
    </recommendedName>
</protein>
<evidence type="ECO:0000256" key="5">
    <source>
        <dbReference type="ARBA" id="ARBA00023054"/>
    </source>
</evidence>
<evidence type="ECO:0000256" key="1">
    <source>
        <dbReference type="ARBA" id="ARBA00004300"/>
    </source>
</evidence>
<evidence type="ECO:0000256" key="7">
    <source>
        <dbReference type="SAM" id="Coils"/>
    </source>
</evidence>
<gene>
    <name evidence="10" type="ORF">MCOR_29086</name>
</gene>
<keyword evidence="11" id="KW-1185">Reference proteome</keyword>
<dbReference type="GO" id="GO:0005813">
    <property type="term" value="C:centrosome"/>
    <property type="evidence" value="ECO:0007669"/>
    <property type="project" value="UniProtKB-SubCell"/>
</dbReference>
<keyword evidence="5 7" id="KW-0175">Coiled coil</keyword>
<feature type="region of interest" description="Disordered" evidence="8">
    <location>
        <begin position="427"/>
        <end position="506"/>
    </location>
</feature>
<sequence>MKLRKVSKMALPTTPRYWTTRKNIYEQAIVRHRDHNDQFRERWGTAVNYFQKSDMEAKKQSNWGSEQSMRSSMDKYKAIQDKDEKTERLKKRRLKLGQMLREERNRWEAELKGLSRDNYSRLEDMKERTDSLRSAREEKRKQLAEEKLYEYWKLNNPDLRKIESEQLKDHVVGKWSGQVEEKEQKLDQERREKEKFERQMEEERLQALVLERQKEEEKLREEIRIKDIVQEQMFELKEREHEAKQLKREQEQLLREQWELENLEEERKQREVQRKQREVGKMLLRQHKTQMMAKSRRILEELEQDRQILEAMAEQEKEDEKVQTARKETARANAAWMKQVIEDQIKLEKAREAELDMLYQEEAARMWHKRESEWEKERAARARLMHEVMDDRQRQLEDRMEQNRIDQEESLKQRELLIREMEIAQQMTHREKEETEAQKEALKLNLKEQVTARREQEERAKQRDALEYNEDQKGDEEYDDFLRQETERMRLKGFTPRQHGRKQAWS</sequence>
<comment type="similarity">
    <text evidence="2">Belongs to the TCHP family.</text>
</comment>
<accession>A0A6J8CGD0</accession>
<evidence type="ECO:0000256" key="3">
    <source>
        <dbReference type="ARBA" id="ARBA00017328"/>
    </source>
</evidence>
<dbReference type="PANTHER" id="PTHR31183:SF2">
    <property type="entry name" value="TRICHOPLEIN KERATIN FILAMENT-BINDING PROTEIN"/>
    <property type="match status" value="1"/>
</dbReference>
<organism evidence="10 11">
    <name type="scientific">Mytilus coruscus</name>
    <name type="common">Sea mussel</name>
    <dbReference type="NCBI Taxonomy" id="42192"/>
    <lineage>
        <taxon>Eukaryota</taxon>
        <taxon>Metazoa</taxon>
        <taxon>Spiralia</taxon>
        <taxon>Lophotrochozoa</taxon>
        <taxon>Mollusca</taxon>
        <taxon>Bivalvia</taxon>
        <taxon>Autobranchia</taxon>
        <taxon>Pteriomorphia</taxon>
        <taxon>Mytilida</taxon>
        <taxon>Mytiloidea</taxon>
        <taxon>Mytilidae</taxon>
        <taxon>Mytilinae</taxon>
        <taxon>Mytilus</taxon>
    </lineage>
</organism>
<keyword evidence="4" id="KW-0963">Cytoplasm</keyword>
<dbReference type="Pfam" id="PF13868">
    <property type="entry name" value="TPH"/>
    <property type="match status" value="1"/>
</dbReference>
<evidence type="ECO:0000313" key="11">
    <source>
        <dbReference type="Proteomes" id="UP000507470"/>
    </source>
</evidence>
<evidence type="ECO:0000256" key="2">
    <source>
        <dbReference type="ARBA" id="ARBA00010777"/>
    </source>
</evidence>
<name>A0A6J8CGD0_MYTCO</name>
<evidence type="ECO:0000256" key="8">
    <source>
        <dbReference type="SAM" id="MobiDB-lite"/>
    </source>
</evidence>
<reference evidence="10 11" key="1">
    <citation type="submission" date="2020-06" db="EMBL/GenBank/DDBJ databases">
        <authorList>
            <person name="Li R."/>
            <person name="Bekaert M."/>
        </authorList>
    </citation>
    <scope>NUCLEOTIDE SEQUENCE [LARGE SCALE GENOMIC DNA]</scope>
    <source>
        <strain evidence="11">wild</strain>
    </source>
</reference>
<evidence type="ECO:0000256" key="4">
    <source>
        <dbReference type="ARBA" id="ARBA00022490"/>
    </source>
</evidence>
<dbReference type="GO" id="GO:0006915">
    <property type="term" value="P:apoptotic process"/>
    <property type="evidence" value="ECO:0007669"/>
    <property type="project" value="TreeGrafter"/>
</dbReference>
<feature type="domain" description="Trichohyalin-plectin-homology" evidence="9">
    <location>
        <begin position="155"/>
        <end position="489"/>
    </location>
</feature>
<comment type="subcellular location">
    <subcellularLocation>
        <location evidence="1">Cytoplasm</location>
        <location evidence="1">Cytoskeleton</location>
        <location evidence="1">Microtubule organizing center</location>
        <location evidence="1">Centrosome</location>
    </subcellularLocation>
</comment>
<feature type="compositionally biased region" description="Basic and acidic residues" evidence="8">
    <location>
        <begin position="480"/>
        <end position="490"/>
    </location>
</feature>
<dbReference type="GO" id="GO:0045095">
    <property type="term" value="C:keratin filament"/>
    <property type="evidence" value="ECO:0007669"/>
    <property type="project" value="TreeGrafter"/>
</dbReference>
<dbReference type="EMBL" id="CACVKT020005279">
    <property type="protein sequence ID" value="CAC5394329.1"/>
    <property type="molecule type" value="Genomic_DNA"/>
</dbReference>
<feature type="coiled-coil region" evidence="7">
    <location>
        <begin position="97"/>
        <end position="142"/>
    </location>
</feature>
<evidence type="ECO:0000259" key="9">
    <source>
        <dbReference type="Pfam" id="PF13868"/>
    </source>
</evidence>